<dbReference type="RefSeq" id="WP_179535499.1">
    <property type="nucleotide sequence ID" value="NZ_JACBYW010000004.1"/>
</dbReference>
<keyword evidence="1" id="KW-0812">Transmembrane</keyword>
<dbReference type="EMBL" id="JACBYW010000004">
    <property type="protein sequence ID" value="NYH79043.1"/>
    <property type="molecule type" value="Genomic_DNA"/>
</dbReference>
<feature type="transmembrane region" description="Helical" evidence="1">
    <location>
        <begin position="12"/>
        <end position="32"/>
    </location>
</feature>
<keyword evidence="1" id="KW-0472">Membrane</keyword>
<proteinExistence type="predicted"/>
<reference evidence="2 3" key="1">
    <citation type="submission" date="2020-07" db="EMBL/GenBank/DDBJ databases">
        <title>Genomic Encyclopedia of Type Strains, Phase III (KMG-III): the genomes of soil and plant-associated and newly described type strains.</title>
        <authorList>
            <person name="Whitman W."/>
        </authorList>
    </citation>
    <scope>NUCLEOTIDE SEQUENCE [LARGE SCALE GENOMIC DNA]</scope>
    <source>
        <strain evidence="2 3">CECT 8576</strain>
    </source>
</reference>
<comment type="caution">
    <text evidence="2">The sequence shown here is derived from an EMBL/GenBank/DDBJ whole genome shotgun (WGS) entry which is preliminary data.</text>
</comment>
<name>A0A852ZAD1_9ACTN</name>
<gene>
    <name evidence="2" type="ORF">FHR84_002377</name>
</gene>
<keyword evidence="3" id="KW-1185">Reference proteome</keyword>
<accession>A0A852ZAD1</accession>
<feature type="transmembrane region" description="Helical" evidence="1">
    <location>
        <begin position="113"/>
        <end position="137"/>
    </location>
</feature>
<dbReference type="AlphaFoldDB" id="A0A852ZAD1"/>
<evidence type="ECO:0000256" key="1">
    <source>
        <dbReference type="SAM" id="Phobius"/>
    </source>
</evidence>
<feature type="transmembrane region" description="Helical" evidence="1">
    <location>
        <begin position="52"/>
        <end position="71"/>
    </location>
</feature>
<dbReference type="Proteomes" id="UP000548304">
    <property type="component" value="Unassembled WGS sequence"/>
</dbReference>
<sequence>MTQRTDSWEHGAGSSVLAALLAVPGIIAHGAWMLASFEEWHYGVEPLEAIGGLGNLLVVVLLGAGTVVLLLRRRIGRWMVTAGAAGGLVMIVGGIALMLVILVRTEDGSTAGFLKLGITFLSPALCGPVLALVLVLSPRTGEWLRRRNGVPAEAEHGRG</sequence>
<protein>
    <submittedName>
        <fullName evidence="2">Uncharacterized protein</fullName>
    </submittedName>
</protein>
<keyword evidence="1" id="KW-1133">Transmembrane helix</keyword>
<evidence type="ECO:0000313" key="3">
    <source>
        <dbReference type="Proteomes" id="UP000548304"/>
    </source>
</evidence>
<organism evidence="2 3">
    <name type="scientific">Actinopolyspora biskrensis</name>
    <dbReference type="NCBI Taxonomy" id="1470178"/>
    <lineage>
        <taxon>Bacteria</taxon>
        <taxon>Bacillati</taxon>
        <taxon>Actinomycetota</taxon>
        <taxon>Actinomycetes</taxon>
        <taxon>Actinopolysporales</taxon>
        <taxon>Actinopolysporaceae</taxon>
        <taxon>Actinopolyspora</taxon>
    </lineage>
</organism>
<feature type="transmembrane region" description="Helical" evidence="1">
    <location>
        <begin position="78"/>
        <end position="101"/>
    </location>
</feature>
<evidence type="ECO:0000313" key="2">
    <source>
        <dbReference type="EMBL" id="NYH79043.1"/>
    </source>
</evidence>